<dbReference type="AlphaFoldDB" id="X1KWD5"/>
<dbReference type="GO" id="GO:0005975">
    <property type="term" value="P:carbohydrate metabolic process"/>
    <property type="evidence" value="ECO:0007669"/>
    <property type="project" value="InterPro"/>
</dbReference>
<reference evidence="1" key="1">
    <citation type="journal article" date="2014" name="Front. Microbiol.">
        <title>High frequency of phylogenetically diverse reductive dehalogenase-homologous genes in deep subseafloor sedimentary metagenomes.</title>
        <authorList>
            <person name="Kawai M."/>
            <person name="Futagami T."/>
            <person name="Toyoda A."/>
            <person name="Takaki Y."/>
            <person name="Nishi S."/>
            <person name="Hori S."/>
            <person name="Arai W."/>
            <person name="Tsubouchi T."/>
            <person name="Morono Y."/>
            <person name="Uchiyama I."/>
            <person name="Ito T."/>
            <person name="Fujiyama A."/>
            <person name="Inagaki F."/>
            <person name="Takami H."/>
        </authorList>
    </citation>
    <scope>NUCLEOTIDE SEQUENCE</scope>
    <source>
        <strain evidence="1">Expedition CK06-06</strain>
    </source>
</reference>
<evidence type="ECO:0008006" key="2">
    <source>
        <dbReference type="Google" id="ProtNLM"/>
    </source>
</evidence>
<feature type="non-terminal residue" evidence="1">
    <location>
        <position position="1"/>
    </location>
</feature>
<dbReference type="InterPro" id="IPR008928">
    <property type="entry name" value="6-hairpin_glycosidase_sf"/>
</dbReference>
<gene>
    <name evidence="1" type="ORF">S06H3_06719</name>
</gene>
<name>X1KWD5_9ZZZZ</name>
<dbReference type="SUPFAM" id="SSF48208">
    <property type="entry name" value="Six-hairpin glycosidases"/>
    <property type="match status" value="1"/>
</dbReference>
<dbReference type="PANTHER" id="PTHR42899">
    <property type="entry name" value="SPERMATOGENESIS-ASSOCIATED PROTEIN 20"/>
    <property type="match status" value="1"/>
</dbReference>
<dbReference type="InterPro" id="IPR024705">
    <property type="entry name" value="Ssp411"/>
</dbReference>
<dbReference type="EMBL" id="BARV01002641">
    <property type="protein sequence ID" value="GAH94454.1"/>
    <property type="molecule type" value="Genomic_DNA"/>
</dbReference>
<proteinExistence type="predicted"/>
<organism evidence="1">
    <name type="scientific">marine sediment metagenome</name>
    <dbReference type="NCBI Taxonomy" id="412755"/>
    <lineage>
        <taxon>unclassified sequences</taxon>
        <taxon>metagenomes</taxon>
        <taxon>ecological metagenomes</taxon>
    </lineage>
</organism>
<sequence length="197" mass="22293">RLNRDLIEHFWDDNNGGFYFVADDGENLLVRQKEIYDGAIPSGNSVEMLNMLRLGRITANYDFEEKAARIGRAFSRNVKQSPSAYTQLMVAVDFGVGPSYEVIIAGNSQAEDTKEMLKAIRTQFIPNKVMILRPTEQESPDSDHLAEFTKHHLSIEGKATAYVCLNYNCRLPTTDVNKMLELLNVSKKDQKMIKSGK</sequence>
<accession>X1KWD5</accession>
<protein>
    <recommendedName>
        <fullName evidence="2">Thioredoxin domain-containing protein</fullName>
    </recommendedName>
</protein>
<evidence type="ECO:0000313" key="1">
    <source>
        <dbReference type="EMBL" id="GAH94454.1"/>
    </source>
</evidence>
<dbReference type="PANTHER" id="PTHR42899:SF1">
    <property type="entry name" value="SPERMATOGENESIS-ASSOCIATED PROTEIN 20"/>
    <property type="match status" value="1"/>
</dbReference>
<comment type="caution">
    <text evidence="1">The sequence shown here is derived from an EMBL/GenBank/DDBJ whole genome shotgun (WGS) entry which is preliminary data.</text>
</comment>